<evidence type="ECO:0000313" key="2">
    <source>
        <dbReference type="Proteomes" id="UP000198280"/>
    </source>
</evidence>
<dbReference type="RefSeq" id="WP_089224257.1">
    <property type="nucleotide sequence ID" value="NZ_FZOF01000006.1"/>
</dbReference>
<name>A0A239F541_9ACTN</name>
<dbReference type="AlphaFoldDB" id="A0A239F541"/>
<organism evidence="1 2">
    <name type="scientific">Actinacidiphila glaucinigra</name>
    <dbReference type="NCBI Taxonomy" id="235986"/>
    <lineage>
        <taxon>Bacteria</taxon>
        <taxon>Bacillati</taxon>
        <taxon>Actinomycetota</taxon>
        <taxon>Actinomycetes</taxon>
        <taxon>Kitasatosporales</taxon>
        <taxon>Streptomycetaceae</taxon>
        <taxon>Actinacidiphila</taxon>
    </lineage>
</organism>
<proteinExistence type="predicted"/>
<sequence>MADGVVGQLGYDTKTDNVGEIMAFQNGRYHLRPVGGGKEWEVSPDDLAEPDAQARLRARVAELNRSAL</sequence>
<reference evidence="1 2" key="1">
    <citation type="submission" date="2017-06" db="EMBL/GenBank/DDBJ databases">
        <authorList>
            <person name="Kim H.J."/>
            <person name="Triplett B.A."/>
        </authorList>
    </citation>
    <scope>NUCLEOTIDE SEQUENCE [LARGE SCALE GENOMIC DNA]</scope>
    <source>
        <strain evidence="1 2">CGMCC 4.1858</strain>
    </source>
</reference>
<evidence type="ECO:0000313" key="1">
    <source>
        <dbReference type="EMBL" id="SNS51224.1"/>
    </source>
</evidence>
<dbReference type="EMBL" id="FZOF01000006">
    <property type="protein sequence ID" value="SNS51224.1"/>
    <property type="molecule type" value="Genomic_DNA"/>
</dbReference>
<dbReference type="Proteomes" id="UP000198280">
    <property type="component" value="Unassembled WGS sequence"/>
</dbReference>
<dbReference type="OrthoDB" id="3855669at2"/>
<keyword evidence="2" id="KW-1185">Reference proteome</keyword>
<accession>A0A239F541</accession>
<protein>
    <submittedName>
        <fullName evidence="1">Uncharacterized protein</fullName>
    </submittedName>
</protein>
<gene>
    <name evidence="1" type="ORF">SAMN05216252_106286</name>
</gene>